<feature type="region of interest" description="Disordered" evidence="1">
    <location>
        <begin position="145"/>
        <end position="177"/>
    </location>
</feature>
<evidence type="ECO:0000313" key="3">
    <source>
        <dbReference type="Proteomes" id="UP001385951"/>
    </source>
</evidence>
<name>A0AAW0FLG1_9APHY</name>
<keyword evidence="3" id="KW-1185">Reference proteome</keyword>
<feature type="compositionally biased region" description="Basic and acidic residues" evidence="1">
    <location>
        <begin position="151"/>
        <end position="177"/>
    </location>
</feature>
<accession>A0AAW0FLG1</accession>
<dbReference type="AlphaFoldDB" id="A0AAW0FLG1"/>
<reference evidence="2 3" key="1">
    <citation type="submission" date="2022-09" db="EMBL/GenBank/DDBJ databases">
        <authorList>
            <person name="Palmer J.M."/>
        </authorList>
    </citation>
    <scope>NUCLEOTIDE SEQUENCE [LARGE SCALE GENOMIC DNA]</scope>
    <source>
        <strain evidence="2 3">DSM 7382</strain>
    </source>
</reference>
<gene>
    <name evidence="2" type="ORF">QCA50_014936</name>
</gene>
<feature type="compositionally biased region" description="Basic and acidic residues" evidence="1">
    <location>
        <begin position="1"/>
        <end position="12"/>
    </location>
</feature>
<sequence>MHWHDHEYDEGSYRPGSYDESQVDELADRRVNPSQRVSSTGIDKTADLFAHGGALDLQTTDSQWENGITAEQHATLLQCFHFKDSHWFSGEGECLDVSHAFDVKSPCITPMTPTNSRLPIGLVKLEALDDHEWLAMQFDGSQLDDTSDLVEESKQESPEPRCESEENKENIPPKDEEARCASVDTTAVLVDCIKHLIAYQGCSALLLQEYTDLTCQSAAFLTTALVPLAIACDGTNKDVHDPAVMDSETIPDDSNDNAGSSVGNKKLKMEAGVSIHMGEKVHAMRNGDWVSYLHPDEPSQEILDVEFKPLTPVKSVAPSTGKRELVDEHVNGVSNIAGMDGNLSDDDLLALELLEEALHEVHRGIKFYPTLMYGDVCEEVKHLSMKKMYRRVGETRCHVCRY</sequence>
<feature type="region of interest" description="Disordered" evidence="1">
    <location>
        <begin position="1"/>
        <end position="38"/>
    </location>
</feature>
<organism evidence="2 3">
    <name type="scientific">Cerrena zonata</name>
    <dbReference type="NCBI Taxonomy" id="2478898"/>
    <lineage>
        <taxon>Eukaryota</taxon>
        <taxon>Fungi</taxon>
        <taxon>Dikarya</taxon>
        <taxon>Basidiomycota</taxon>
        <taxon>Agaricomycotina</taxon>
        <taxon>Agaricomycetes</taxon>
        <taxon>Polyporales</taxon>
        <taxon>Cerrenaceae</taxon>
        <taxon>Cerrena</taxon>
    </lineage>
</organism>
<evidence type="ECO:0000313" key="2">
    <source>
        <dbReference type="EMBL" id="KAK7681973.1"/>
    </source>
</evidence>
<protein>
    <submittedName>
        <fullName evidence="2">Uncharacterized protein</fullName>
    </submittedName>
</protein>
<proteinExistence type="predicted"/>
<dbReference type="Proteomes" id="UP001385951">
    <property type="component" value="Unassembled WGS sequence"/>
</dbReference>
<comment type="caution">
    <text evidence="2">The sequence shown here is derived from an EMBL/GenBank/DDBJ whole genome shotgun (WGS) entry which is preliminary data.</text>
</comment>
<dbReference type="EMBL" id="JASBNA010000038">
    <property type="protein sequence ID" value="KAK7681973.1"/>
    <property type="molecule type" value="Genomic_DNA"/>
</dbReference>
<evidence type="ECO:0000256" key="1">
    <source>
        <dbReference type="SAM" id="MobiDB-lite"/>
    </source>
</evidence>